<dbReference type="PROSITE" id="PS50279">
    <property type="entry name" value="BPTI_KUNITZ_2"/>
    <property type="match status" value="1"/>
</dbReference>
<keyword evidence="5" id="KW-1185">Reference proteome</keyword>
<dbReference type="OMA" id="YRWEKVG"/>
<sequence>MGSFFFFLFFLFALVNYRLLLQSHGPRGKKNIDFQLESSAEFERTMSCERFPYKISCKNATTSQPLAKWYFDLQTLSCEMYPFGMCEDDPLDKLALRTRAECEERCDVAKVKEALGDTFFIDKLKENSLTTTENIEKEAPIGLPRGVNASQIAIDDVIQESKHVRGRPFAIEPPTDLLHVIHVKSDSHKFIEIDENQLLTTTVDETTVVPTVTSDVLEILEEVVNDDDGGEGSGHISVTISGETGEKDSEESNTVEDSSESLESKNSEKSSKIQEEPVKIEKQQRKKSVKSMEDSFERFYQRNKAFKSYKNHFNTPKIHKLLQHIKIFNFFLESVSCSATAYRLLCSTGAPTQFVYRWEKVGGVCQSFPYGYCLHEKNVPHPRTRAECEQFCD</sequence>
<reference evidence="4" key="1">
    <citation type="submission" date="2007-07" db="EMBL/GenBank/DDBJ databases">
        <title>PCAP assembly of the Caenorhabditis remanei genome.</title>
        <authorList>
            <consortium name="The Caenorhabditis remanei Sequencing Consortium"/>
            <person name="Wilson R.K."/>
        </authorList>
    </citation>
    <scope>NUCLEOTIDE SEQUENCE [LARGE SCALE GENOMIC DNA]</scope>
    <source>
        <strain evidence="4">PB4641</strain>
    </source>
</reference>
<accession>E3NDL4</accession>
<evidence type="ECO:0000256" key="2">
    <source>
        <dbReference type="SAM" id="SignalP"/>
    </source>
</evidence>
<name>E3NDL4_CAERE</name>
<gene>
    <name evidence="4" type="ORF">CRE_27856</name>
</gene>
<evidence type="ECO:0000256" key="1">
    <source>
        <dbReference type="SAM" id="MobiDB-lite"/>
    </source>
</evidence>
<evidence type="ECO:0000313" key="5">
    <source>
        <dbReference type="Proteomes" id="UP000008281"/>
    </source>
</evidence>
<protein>
    <recommendedName>
        <fullName evidence="3">BPTI/Kunitz inhibitor domain-containing protein</fullName>
    </recommendedName>
</protein>
<proteinExistence type="predicted"/>
<evidence type="ECO:0000259" key="3">
    <source>
        <dbReference type="PROSITE" id="PS50279"/>
    </source>
</evidence>
<dbReference type="InParanoid" id="E3NDL4"/>
<dbReference type="FunCoup" id="E3NDL4">
    <property type="interactions" value="1780"/>
</dbReference>
<dbReference type="EMBL" id="DS268611">
    <property type="protein sequence ID" value="EFO94063.1"/>
    <property type="molecule type" value="Genomic_DNA"/>
</dbReference>
<feature type="signal peptide" evidence="2">
    <location>
        <begin position="1"/>
        <end position="17"/>
    </location>
</feature>
<dbReference type="InterPro" id="IPR002223">
    <property type="entry name" value="Kunitz_BPTI"/>
</dbReference>
<dbReference type="STRING" id="31234.E3NDL4"/>
<keyword evidence="2" id="KW-0732">Signal</keyword>
<dbReference type="HOGENOM" id="CLU_053030_0_0_1"/>
<dbReference type="eggNOG" id="ENOG502TG04">
    <property type="taxonomic scope" value="Eukaryota"/>
</dbReference>
<organism evidence="5">
    <name type="scientific">Caenorhabditis remanei</name>
    <name type="common">Caenorhabditis vulgaris</name>
    <dbReference type="NCBI Taxonomy" id="31234"/>
    <lineage>
        <taxon>Eukaryota</taxon>
        <taxon>Metazoa</taxon>
        <taxon>Ecdysozoa</taxon>
        <taxon>Nematoda</taxon>
        <taxon>Chromadorea</taxon>
        <taxon>Rhabditida</taxon>
        <taxon>Rhabditina</taxon>
        <taxon>Rhabditomorpha</taxon>
        <taxon>Rhabditoidea</taxon>
        <taxon>Rhabditidae</taxon>
        <taxon>Peloderinae</taxon>
        <taxon>Caenorhabditis</taxon>
    </lineage>
</organism>
<evidence type="ECO:0000313" key="4">
    <source>
        <dbReference type="EMBL" id="EFO94063.1"/>
    </source>
</evidence>
<dbReference type="Proteomes" id="UP000008281">
    <property type="component" value="Unassembled WGS sequence"/>
</dbReference>
<feature type="compositionally biased region" description="Basic and acidic residues" evidence="1">
    <location>
        <begin position="262"/>
        <end position="283"/>
    </location>
</feature>
<dbReference type="OrthoDB" id="5834811at2759"/>
<feature type="domain" description="BPTI/Kunitz inhibitor" evidence="3">
    <location>
        <begin position="48"/>
        <end position="106"/>
    </location>
</feature>
<feature type="compositionally biased region" description="Acidic residues" evidence="1">
    <location>
        <begin position="248"/>
        <end position="260"/>
    </location>
</feature>
<dbReference type="AlphaFoldDB" id="E3NDL4"/>
<feature type="chain" id="PRO_5003176409" description="BPTI/Kunitz inhibitor domain-containing protein" evidence="2">
    <location>
        <begin position="18"/>
        <end position="393"/>
    </location>
</feature>
<dbReference type="GO" id="GO:0004867">
    <property type="term" value="F:serine-type endopeptidase inhibitor activity"/>
    <property type="evidence" value="ECO:0007669"/>
    <property type="project" value="InterPro"/>
</dbReference>
<feature type="region of interest" description="Disordered" evidence="1">
    <location>
        <begin position="223"/>
        <end position="289"/>
    </location>
</feature>